<accession>A0AAZ3PJM5</accession>
<reference evidence="3" key="1">
    <citation type="journal article" date="2018" name="PLoS ONE">
        <title>Chinook salmon (Oncorhynchus tshawytscha) genome and transcriptome.</title>
        <authorList>
            <person name="Christensen K.A."/>
            <person name="Leong J.S."/>
            <person name="Sakhrani D."/>
            <person name="Biagi C.A."/>
            <person name="Minkley D.R."/>
            <person name="Withler R.E."/>
            <person name="Rondeau E.B."/>
            <person name="Koop B.F."/>
            <person name="Devlin R.H."/>
        </authorList>
    </citation>
    <scope>NUCLEOTIDE SEQUENCE [LARGE SCALE GENOMIC DNA]</scope>
</reference>
<evidence type="ECO:0000313" key="3">
    <source>
        <dbReference type="Proteomes" id="UP000694402"/>
    </source>
</evidence>
<evidence type="ECO:0000313" key="2">
    <source>
        <dbReference type="Ensembl" id="ENSOTSP00005116952.1"/>
    </source>
</evidence>
<reference evidence="2" key="3">
    <citation type="submission" date="2025-09" db="UniProtKB">
        <authorList>
            <consortium name="Ensembl"/>
        </authorList>
    </citation>
    <scope>IDENTIFICATION</scope>
</reference>
<dbReference type="InterPro" id="IPR036179">
    <property type="entry name" value="Ig-like_dom_sf"/>
</dbReference>
<protein>
    <recommendedName>
        <fullName evidence="1">Ig-like domain-containing protein</fullName>
    </recommendedName>
</protein>
<dbReference type="SUPFAM" id="SSF48726">
    <property type="entry name" value="Immunoglobulin"/>
    <property type="match status" value="1"/>
</dbReference>
<sequence>AKNGQYTVTQTPTVKCVHVGQTVALNCQTSSDVYGSYPCLAWYQQKPGGAPKLHVYNATILHDFTLTFSGVQAKNAGDYYCQNYHIVQKPPSVRLHSDCTDTAGTFCRC</sequence>
<dbReference type="Gene3D" id="2.60.40.10">
    <property type="entry name" value="Immunoglobulins"/>
    <property type="match status" value="1"/>
</dbReference>
<dbReference type="Proteomes" id="UP000694402">
    <property type="component" value="Unassembled WGS sequence"/>
</dbReference>
<dbReference type="InterPro" id="IPR050150">
    <property type="entry name" value="IgV_Light_Chain"/>
</dbReference>
<dbReference type="Ensembl" id="ENSOTST00005163473.1">
    <property type="protein sequence ID" value="ENSOTSP00005116952.1"/>
    <property type="gene ID" value="ENSOTSG00005067136.1"/>
</dbReference>
<name>A0AAZ3PJM5_ONCTS</name>
<feature type="domain" description="Ig-like" evidence="1">
    <location>
        <begin position="20"/>
        <end position="94"/>
    </location>
</feature>
<dbReference type="AlphaFoldDB" id="A0AAZ3PJM5"/>
<reference evidence="2" key="2">
    <citation type="submission" date="2025-08" db="UniProtKB">
        <authorList>
            <consortium name="Ensembl"/>
        </authorList>
    </citation>
    <scope>IDENTIFICATION</scope>
</reference>
<dbReference type="InterPro" id="IPR007110">
    <property type="entry name" value="Ig-like_dom"/>
</dbReference>
<keyword evidence="3" id="KW-1185">Reference proteome</keyword>
<dbReference type="InterPro" id="IPR013783">
    <property type="entry name" value="Ig-like_fold"/>
</dbReference>
<organism evidence="2 3">
    <name type="scientific">Oncorhynchus tshawytscha</name>
    <name type="common">Chinook salmon</name>
    <name type="synonym">Salmo tshawytscha</name>
    <dbReference type="NCBI Taxonomy" id="74940"/>
    <lineage>
        <taxon>Eukaryota</taxon>
        <taxon>Metazoa</taxon>
        <taxon>Chordata</taxon>
        <taxon>Craniata</taxon>
        <taxon>Vertebrata</taxon>
        <taxon>Euteleostomi</taxon>
        <taxon>Actinopterygii</taxon>
        <taxon>Neopterygii</taxon>
        <taxon>Teleostei</taxon>
        <taxon>Protacanthopterygii</taxon>
        <taxon>Salmoniformes</taxon>
        <taxon>Salmonidae</taxon>
        <taxon>Salmoninae</taxon>
        <taxon>Oncorhynchus</taxon>
    </lineage>
</organism>
<dbReference type="GeneTree" id="ENSGT01150000286956"/>
<dbReference type="PANTHER" id="PTHR23267">
    <property type="entry name" value="IMMUNOGLOBULIN LIGHT CHAIN"/>
    <property type="match status" value="1"/>
</dbReference>
<dbReference type="PROSITE" id="PS50835">
    <property type="entry name" value="IG_LIKE"/>
    <property type="match status" value="1"/>
</dbReference>
<proteinExistence type="predicted"/>
<evidence type="ECO:0000259" key="1">
    <source>
        <dbReference type="PROSITE" id="PS50835"/>
    </source>
</evidence>